<organism evidence="2 4">
    <name type="scientific">Borrelia miyamotoi</name>
    <dbReference type="NCBI Taxonomy" id="47466"/>
    <lineage>
        <taxon>Bacteria</taxon>
        <taxon>Pseudomonadati</taxon>
        <taxon>Spirochaetota</taxon>
        <taxon>Spirochaetia</taxon>
        <taxon>Spirochaetales</taxon>
        <taxon>Borreliaceae</taxon>
        <taxon>Borrelia</taxon>
    </lineage>
</organism>
<dbReference type="EMBL" id="CP024334">
    <property type="protein sequence ID" value="WDE71643.1"/>
    <property type="molecule type" value="Genomic_DNA"/>
</dbReference>
<protein>
    <submittedName>
        <fullName evidence="2">Uncharacterized protein</fullName>
    </submittedName>
</protein>
<evidence type="ECO:0000313" key="3">
    <source>
        <dbReference type="Proteomes" id="UP000230633"/>
    </source>
</evidence>
<evidence type="ECO:0000313" key="4">
    <source>
        <dbReference type="Proteomes" id="UP000291995"/>
    </source>
</evidence>
<name>A0AAQ3CNC4_9SPIR</name>
<geneLocation type="plasmid" evidence="2 4">
    <name>lp72</name>
</geneLocation>
<evidence type="ECO:0000313" key="2">
    <source>
        <dbReference type="EMBL" id="WEG86031.1"/>
    </source>
</evidence>
<dbReference type="AlphaFoldDB" id="A0AAQ3CNC4"/>
<gene>
    <name evidence="1" type="ORF">CNO13_06540</name>
    <name evidence="2" type="ORF">EZU67_07025</name>
</gene>
<reference evidence="2" key="2">
    <citation type="submission" date="2022-12" db="EMBL/GenBank/DDBJ databases">
        <title>Whole genome sequencing of Borrelia miyamotoi strains isolated at the Russian territory.</title>
        <authorList>
            <person name="Kuleshov K.V."/>
            <person name="Platonov A.E."/>
            <person name="Goptar I.A."/>
            <person name="Shipulin G.A."/>
            <person name="Markelov M.L."/>
            <person name="Koetsveld J."/>
            <person name="Kolyasnikova N.M."/>
            <person name="Sarksyan D.S."/>
            <person name="Toporkova M.G."/>
            <person name="Hovius J.W."/>
        </authorList>
    </citation>
    <scope>NUCLEOTIDE SEQUENCE</scope>
    <source>
        <strain evidence="2">Yekat-76</strain>
        <plasmid evidence="2">lp72</plasmid>
    </source>
</reference>
<geneLocation type="plasmid" evidence="1 3">
    <name>pYekat-1-lp72</name>
</geneLocation>
<evidence type="ECO:0000313" key="1">
    <source>
        <dbReference type="EMBL" id="WDE71643.1"/>
    </source>
</evidence>
<keyword evidence="3" id="KW-1185">Reference proteome</keyword>
<sequence length="55" mass="6369">MIINLLSHFRDSLELSILDRKEKDVSESKLINCTKVSNYKEKEKVVLGSIDDKVF</sequence>
<dbReference type="Proteomes" id="UP000230633">
    <property type="component" value="Plasmid pYekat-1-lp72"/>
</dbReference>
<proteinExistence type="predicted"/>
<dbReference type="RefSeq" id="WP_156768799.1">
    <property type="nucleotide sequence ID" value="NZ_CP024317.2"/>
</dbReference>
<reference evidence="4" key="1">
    <citation type="submission" date="2019-03" db="EMBL/GenBank/DDBJ databases">
        <title>Whole genome sequencing of Borrelia miyamotoi strains isolated at the Russian territory.</title>
        <authorList>
            <person name="Kuleshov K.V."/>
            <person name="Platonov A.E."/>
            <person name="Goptar I.A."/>
            <person name="Shipulin G.A."/>
            <person name="Markelov M.L."/>
            <person name="Koetsveld J."/>
            <person name="Kolyasnikova N.M."/>
            <person name="Sarksyan D.S."/>
            <person name="Toporkova M.G."/>
            <person name="Hovius J.W."/>
        </authorList>
    </citation>
    <scope>NUCLEOTIDE SEQUENCE [LARGE SCALE GENOMIC DNA]</scope>
    <source>
        <strain evidence="1 3">Yekat-1</strain>
        <strain evidence="4">Yekat-76</strain>
        <plasmid evidence="4">lp72</plasmid>
        <plasmid evidence="1 3">pYekat-1-lp72</plasmid>
    </source>
</reference>
<dbReference type="Proteomes" id="UP000291995">
    <property type="component" value="Plasmid lp72"/>
</dbReference>
<keyword evidence="2" id="KW-0614">Plasmid</keyword>
<dbReference type="EMBL" id="CP036558">
    <property type="protein sequence ID" value="WEG86031.1"/>
    <property type="molecule type" value="Genomic_DNA"/>
</dbReference>
<accession>A0AAQ3CNC4</accession>